<feature type="coiled-coil region" evidence="8">
    <location>
        <begin position="130"/>
        <end position="190"/>
    </location>
</feature>
<evidence type="ECO:0000313" key="10">
    <source>
        <dbReference type="Proteomes" id="UP001374579"/>
    </source>
</evidence>
<evidence type="ECO:0000256" key="1">
    <source>
        <dbReference type="ARBA" id="ARBA00004170"/>
    </source>
</evidence>
<keyword evidence="8" id="KW-0175">Coiled coil</keyword>
<dbReference type="Pfam" id="PF14938">
    <property type="entry name" value="SNAP"/>
    <property type="match status" value="1"/>
</dbReference>
<keyword evidence="4 7" id="KW-0931">ER-Golgi transport</keyword>
<proteinExistence type="inferred from homology"/>
<evidence type="ECO:0000256" key="7">
    <source>
        <dbReference type="RuleBase" id="RU367013"/>
    </source>
</evidence>
<keyword evidence="5 7" id="KW-0653">Protein transport</keyword>
<gene>
    <name evidence="9" type="ORF">V1264_019405</name>
</gene>
<evidence type="ECO:0000256" key="2">
    <source>
        <dbReference type="ARBA" id="ARBA00010050"/>
    </source>
</evidence>
<name>A0AAN9BH65_9CAEN</name>
<evidence type="ECO:0000256" key="4">
    <source>
        <dbReference type="ARBA" id="ARBA00022892"/>
    </source>
</evidence>
<dbReference type="PRINTS" id="PR00448">
    <property type="entry name" value="NSFATTACHMNT"/>
</dbReference>
<dbReference type="CDD" id="cd15832">
    <property type="entry name" value="SNAP"/>
    <property type="match status" value="1"/>
</dbReference>
<dbReference type="FunFam" id="1.25.40.10:FF:000028">
    <property type="entry name" value="beta-soluble NSF attachment protein-like isoform X1"/>
    <property type="match status" value="1"/>
</dbReference>
<dbReference type="GO" id="GO:0005774">
    <property type="term" value="C:vacuolar membrane"/>
    <property type="evidence" value="ECO:0007669"/>
    <property type="project" value="TreeGrafter"/>
</dbReference>
<evidence type="ECO:0000256" key="8">
    <source>
        <dbReference type="SAM" id="Coils"/>
    </source>
</evidence>
<dbReference type="Proteomes" id="UP001374579">
    <property type="component" value="Unassembled WGS sequence"/>
</dbReference>
<reference evidence="9 10" key="1">
    <citation type="submission" date="2024-02" db="EMBL/GenBank/DDBJ databases">
        <title>Chromosome-scale genome assembly of the rough periwinkle Littorina saxatilis.</title>
        <authorList>
            <person name="De Jode A."/>
            <person name="Faria R."/>
            <person name="Formenti G."/>
            <person name="Sims Y."/>
            <person name="Smith T.P."/>
            <person name="Tracey A."/>
            <person name="Wood J.M.D."/>
            <person name="Zagrodzka Z.B."/>
            <person name="Johannesson K."/>
            <person name="Butlin R.K."/>
            <person name="Leder E.H."/>
        </authorList>
    </citation>
    <scope>NUCLEOTIDE SEQUENCE [LARGE SCALE GENOMIC DNA]</scope>
    <source>
        <strain evidence="9">Snail1</strain>
        <tissue evidence="9">Muscle</tissue>
    </source>
</reference>
<dbReference type="EMBL" id="JBAMIC010000008">
    <property type="protein sequence ID" value="KAK7104739.1"/>
    <property type="molecule type" value="Genomic_DNA"/>
</dbReference>
<dbReference type="InterPro" id="IPR000744">
    <property type="entry name" value="NSF_attach"/>
</dbReference>
<comment type="subcellular location">
    <subcellularLocation>
        <location evidence="1 7">Membrane</location>
        <topology evidence="1 7">Peripheral membrane protein</topology>
    </subcellularLocation>
</comment>
<dbReference type="GO" id="GO:0031201">
    <property type="term" value="C:SNARE complex"/>
    <property type="evidence" value="ECO:0007669"/>
    <property type="project" value="TreeGrafter"/>
</dbReference>
<comment type="caution">
    <text evidence="9">The sequence shown here is derived from an EMBL/GenBank/DDBJ whole genome shotgun (WGS) entry which is preliminary data.</text>
</comment>
<comment type="function">
    <text evidence="7">Required for vesicular transport between the endoplasmic reticulum and the Golgi apparatus.</text>
</comment>
<dbReference type="AlphaFoldDB" id="A0AAN9BH65"/>
<keyword evidence="10" id="KW-1185">Reference proteome</keyword>
<dbReference type="GO" id="GO:0019905">
    <property type="term" value="F:syntaxin binding"/>
    <property type="evidence" value="ECO:0007669"/>
    <property type="project" value="TreeGrafter"/>
</dbReference>
<dbReference type="GO" id="GO:0005483">
    <property type="term" value="F:soluble NSF attachment protein activity"/>
    <property type="evidence" value="ECO:0007669"/>
    <property type="project" value="TreeGrafter"/>
</dbReference>
<dbReference type="GO" id="GO:0006886">
    <property type="term" value="P:intracellular protein transport"/>
    <property type="evidence" value="ECO:0007669"/>
    <property type="project" value="UniProtKB-UniRule"/>
</dbReference>
<dbReference type="GO" id="GO:0035494">
    <property type="term" value="P:SNARE complex disassembly"/>
    <property type="evidence" value="ECO:0007669"/>
    <property type="project" value="TreeGrafter"/>
</dbReference>
<dbReference type="PANTHER" id="PTHR13768:SF8">
    <property type="entry name" value="ALPHA-SOLUBLE NSF ATTACHMENT PROTEIN"/>
    <property type="match status" value="1"/>
</dbReference>
<comment type="similarity">
    <text evidence="2 7">Belongs to the SNAP family.</text>
</comment>
<protein>
    <recommendedName>
        <fullName evidence="11">Alpha-soluble NSF attachment protein</fullName>
    </recommendedName>
</protein>
<evidence type="ECO:0000256" key="6">
    <source>
        <dbReference type="ARBA" id="ARBA00023136"/>
    </source>
</evidence>
<evidence type="ECO:0000313" key="9">
    <source>
        <dbReference type="EMBL" id="KAK7104739.1"/>
    </source>
</evidence>
<dbReference type="InterPro" id="IPR011990">
    <property type="entry name" value="TPR-like_helical_dom_sf"/>
</dbReference>
<keyword evidence="3 7" id="KW-0813">Transport</keyword>
<evidence type="ECO:0000256" key="3">
    <source>
        <dbReference type="ARBA" id="ARBA00022448"/>
    </source>
</evidence>
<evidence type="ECO:0008006" key="11">
    <source>
        <dbReference type="Google" id="ProtNLM"/>
    </source>
</evidence>
<keyword evidence="6 7" id="KW-0472">Membrane</keyword>
<dbReference type="Gene3D" id="1.25.40.10">
    <property type="entry name" value="Tetratricopeptide repeat domain"/>
    <property type="match status" value="1"/>
</dbReference>
<sequence>MADHEQKGMQLMQEADKKLKTTKGFLGSMFASFGGASSKQEDAAELYVRAANAFKMAKKWSLAGEAFCKAAELQLVLGSKHEGATHYVDAGNCYRKGDANEAVRCTQKAIEIYTDMGRFTIAAKHHISVAEIYESELADMEKAIANYEQAADYYKGEESNSSANKCLAKVAEYSAQIENYQKAIEIYEQLGMFAMDNSLLKYSAKDHFFRACICHMCVDLVNAQLSLQKYEDMFPAFTDTRECKLIKNLLKAVEEENVDGFTEALRDFDSISRLDKNLTAMLLKVKKQLNAEPDLC</sequence>
<evidence type="ECO:0000256" key="5">
    <source>
        <dbReference type="ARBA" id="ARBA00022927"/>
    </source>
</evidence>
<accession>A0AAN9BH65</accession>
<dbReference type="PANTHER" id="PTHR13768">
    <property type="entry name" value="SOLUBLE NSF ATTACHMENT PROTEIN SNAP"/>
    <property type="match status" value="1"/>
</dbReference>
<dbReference type="SUPFAM" id="SSF48452">
    <property type="entry name" value="TPR-like"/>
    <property type="match status" value="1"/>
</dbReference>
<organism evidence="9 10">
    <name type="scientific">Littorina saxatilis</name>
    <dbReference type="NCBI Taxonomy" id="31220"/>
    <lineage>
        <taxon>Eukaryota</taxon>
        <taxon>Metazoa</taxon>
        <taxon>Spiralia</taxon>
        <taxon>Lophotrochozoa</taxon>
        <taxon>Mollusca</taxon>
        <taxon>Gastropoda</taxon>
        <taxon>Caenogastropoda</taxon>
        <taxon>Littorinimorpha</taxon>
        <taxon>Littorinoidea</taxon>
        <taxon>Littorinidae</taxon>
        <taxon>Littorina</taxon>
    </lineage>
</organism>